<dbReference type="Proteomes" id="UP001454036">
    <property type="component" value="Unassembled WGS sequence"/>
</dbReference>
<evidence type="ECO:0000313" key="1">
    <source>
        <dbReference type="EMBL" id="GAA0144850.1"/>
    </source>
</evidence>
<dbReference type="EMBL" id="BAABME010000704">
    <property type="protein sequence ID" value="GAA0144850.1"/>
    <property type="molecule type" value="Genomic_DNA"/>
</dbReference>
<evidence type="ECO:0000313" key="2">
    <source>
        <dbReference type="Proteomes" id="UP001454036"/>
    </source>
</evidence>
<proteinExistence type="predicted"/>
<gene>
    <name evidence="1" type="ORF">LIER_05186</name>
</gene>
<name>A0AAV3NZK8_LITER</name>
<accession>A0AAV3NZK8</accession>
<organism evidence="1 2">
    <name type="scientific">Lithospermum erythrorhizon</name>
    <name type="common">Purple gromwell</name>
    <name type="synonym">Lithospermum officinale var. erythrorhizon</name>
    <dbReference type="NCBI Taxonomy" id="34254"/>
    <lineage>
        <taxon>Eukaryota</taxon>
        <taxon>Viridiplantae</taxon>
        <taxon>Streptophyta</taxon>
        <taxon>Embryophyta</taxon>
        <taxon>Tracheophyta</taxon>
        <taxon>Spermatophyta</taxon>
        <taxon>Magnoliopsida</taxon>
        <taxon>eudicotyledons</taxon>
        <taxon>Gunneridae</taxon>
        <taxon>Pentapetalae</taxon>
        <taxon>asterids</taxon>
        <taxon>lamiids</taxon>
        <taxon>Boraginales</taxon>
        <taxon>Boraginaceae</taxon>
        <taxon>Boraginoideae</taxon>
        <taxon>Lithospermeae</taxon>
        <taxon>Lithospermum</taxon>
    </lineage>
</organism>
<comment type="caution">
    <text evidence="1">The sequence shown here is derived from an EMBL/GenBank/DDBJ whole genome shotgun (WGS) entry which is preliminary data.</text>
</comment>
<sequence length="124" mass="13948">MGPREGTCHYPGPRRRRFSAQEEECWPGQSALGVEEALRLGYHNGTSNQQVLLGKFATKSVKVGSYRLGLGGRRDDVGALDAKGGPEEAFRTRFLLKTPERKRSKGREMIGCRYCNPVFQDETW</sequence>
<dbReference type="AlphaFoldDB" id="A0AAV3NZK8"/>
<keyword evidence="2" id="KW-1185">Reference proteome</keyword>
<protein>
    <submittedName>
        <fullName evidence="1">Uncharacterized protein</fullName>
    </submittedName>
</protein>
<reference evidence="1 2" key="1">
    <citation type="submission" date="2024-01" db="EMBL/GenBank/DDBJ databases">
        <title>The complete chloroplast genome sequence of Lithospermum erythrorhizon: insights into the phylogenetic relationship among Boraginaceae species and the maternal lineages of purple gromwells.</title>
        <authorList>
            <person name="Okada T."/>
            <person name="Watanabe K."/>
        </authorList>
    </citation>
    <scope>NUCLEOTIDE SEQUENCE [LARGE SCALE GENOMIC DNA]</scope>
</reference>